<dbReference type="AlphaFoldDB" id="A0A0C2DB37"/>
<reference evidence="1 2" key="1">
    <citation type="submission" date="2013-12" db="EMBL/GenBank/DDBJ databases">
        <title>Draft genome of the parsitic nematode Ancylostoma duodenale.</title>
        <authorList>
            <person name="Mitreva M."/>
        </authorList>
    </citation>
    <scope>NUCLEOTIDE SEQUENCE [LARGE SCALE GENOMIC DNA]</scope>
    <source>
        <strain evidence="1 2">Zhejiang</strain>
    </source>
</reference>
<dbReference type="Proteomes" id="UP000054047">
    <property type="component" value="Unassembled WGS sequence"/>
</dbReference>
<evidence type="ECO:0000313" key="1">
    <source>
        <dbReference type="EMBL" id="KIH66948.1"/>
    </source>
</evidence>
<accession>A0A0C2DB37</accession>
<name>A0A0C2DB37_9BILA</name>
<evidence type="ECO:0000313" key="2">
    <source>
        <dbReference type="Proteomes" id="UP000054047"/>
    </source>
</evidence>
<sequence length="242" mass="27940">MSFVREGDKNMDEVDRWIFEQQYRRAVGRTIRDTSSPLNTLDEEQFRMRYRLTRRSFFFVCSVIEDGLSFPDGRCRTFLTAIALAVTLQTLATKNFQLTEADLFGISQPTVSRILTGVFNAIIRNNGMFIKWPTARQEESIKMKFYELTGIPNVIGCIDGTFVRLHPPHANAHAYVTRKEAKALNVGLACDCNRRFFGYLLNSWAELMTPEHPIIPARNRAGEYFRNNSAKRALRKQSDKKR</sequence>
<gene>
    <name evidence="1" type="ORF">ANCDUO_02723</name>
</gene>
<dbReference type="EMBL" id="KN726899">
    <property type="protein sequence ID" value="KIH66948.1"/>
    <property type="molecule type" value="Genomic_DNA"/>
</dbReference>
<keyword evidence="2" id="KW-1185">Reference proteome</keyword>
<evidence type="ECO:0008006" key="3">
    <source>
        <dbReference type="Google" id="ProtNLM"/>
    </source>
</evidence>
<dbReference type="OrthoDB" id="10067974at2759"/>
<proteinExistence type="predicted"/>
<organism evidence="1 2">
    <name type="scientific">Ancylostoma duodenale</name>
    <dbReference type="NCBI Taxonomy" id="51022"/>
    <lineage>
        <taxon>Eukaryota</taxon>
        <taxon>Metazoa</taxon>
        <taxon>Ecdysozoa</taxon>
        <taxon>Nematoda</taxon>
        <taxon>Chromadorea</taxon>
        <taxon>Rhabditida</taxon>
        <taxon>Rhabditina</taxon>
        <taxon>Rhabditomorpha</taxon>
        <taxon>Strongyloidea</taxon>
        <taxon>Ancylostomatidae</taxon>
        <taxon>Ancylostomatinae</taxon>
        <taxon>Ancylostoma</taxon>
    </lineage>
</organism>
<protein>
    <recommendedName>
        <fullName evidence="3">Nuclease HARBI1</fullName>
    </recommendedName>
</protein>